<reference evidence="1 2" key="1">
    <citation type="journal article" date="2016" name="Nat. Commun.">
        <title>Thousands of microbial genomes shed light on interconnected biogeochemical processes in an aquifer system.</title>
        <authorList>
            <person name="Anantharaman K."/>
            <person name="Brown C.T."/>
            <person name="Hug L.A."/>
            <person name="Sharon I."/>
            <person name="Castelle C.J."/>
            <person name="Probst A.J."/>
            <person name="Thomas B.C."/>
            <person name="Singh A."/>
            <person name="Wilkins M.J."/>
            <person name="Karaoz U."/>
            <person name="Brodie E.L."/>
            <person name="Williams K.H."/>
            <person name="Hubbard S.S."/>
            <person name="Banfield J.F."/>
        </authorList>
    </citation>
    <scope>NUCLEOTIDE SEQUENCE [LARGE SCALE GENOMIC DNA]</scope>
</reference>
<organism evidence="1 2">
    <name type="scientific">candidate division WWE3 bacterium RIFCSPHIGHO2_01_FULL_42_13</name>
    <dbReference type="NCBI Taxonomy" id="1802617"/>
    <lineage>
        <taxon>Bacteria</taxon>
        <taxon>Katanobacteria</taxon>
    </lineage>
</organism>
<dbReference type="STRING" id="1802617.A2886_02275"/>
<evidence type="ECO:0000313" key="1">
    <source>
        <dbReference type="EMBL" id="OGC47590.1"/>
    </source>
</evidence>
<evidence type="ECO:0000313" key="2">
    <source>
        <dbReference type="Proteomes" id="UP000176608"/>
    </source>
</evidence>
<gene>
    <name evidence="1" type="ORF">A2886_02275</name>
</gene>
<accession>A0A1F4US20</accession>
<proteinExistence type="predicted"/>
<name>A0A1F4US20_UNCKA</name>
<dbReference type="Proteomes" id="UP000176608">
    <property type="component" value="Unassembled WGS sequence"/>
</dbReference>
<dbReference type="AlphaFoldDB" id="A0A1F4US20"/>
<comment type="caution">
    <text evidence="1">The sequence shown here is derived from an EMBL/GenBank/DDBJ whole genome shotgun (WGS) entry which is preliminary data.</text>
</comment>
<protein>
    <submittedName>
        <fullName evidence="1">Uncharacterized protein</fullName>
    </submittedName>
</protein>
<sequence length="83" mass="9554">MGGSRTTEEIEQKSGKVFRATYRLYYCEFRGSGCFSENRVIFYESRNGSGEWEREPHKLVPQDVVALFERLLDISRVQTGALA</sequence>
<dbReference type="EMBL" id="MEVA01000006">
    <property type="protein sequence ID" value="OGC47590.1"/>
    <property type="molecule type" value="Genomic_DNA"/>
</dbReference>